<sequence>MTHVIYSHQQLQHKSIAGLRQLYDQIGCTVEITNRYCKNAWIAAIADYQAQRLYKIAPLALDEQTLAQAELDNYIANQAQAIAPEELTTQQINPHHFEVYAGNRLVAYISYDNNEYVTQRWVVMVNGEEKFRHFAISQCHRFINWHHKDGTLNPPAQTVVPEVPKVQEISLCDQELVIQGEQIASIEFDHDNYQDLYWRIIINGREIYRDTTPAKCHSYVKQQYQQGMLPVQAQFEEPSATANEIIARLGDEEELTNLQPVEVIQKNGEFWFVAVSLKPQPVADDSMGASGEDCLDMPFDQLTPDEWLTLIETEAPSSELVAA</sequence>
<protein>
    <submittedName>
        <fullName evidence="1">Uncharacterized protein</fullName>
    </submittedName>
</protein>
<dbReference type="RefSeq" id="WP_190480523.1">
    <property type="nucleotide sequence ID" value="NZ_JACJSG010000100.1"/>
</dbReference>
<dbReference type="Proteomes" id="UP000661112">
    <property type="component" value="Unassembled WGS sequence"/>
</dbReference>
<dbReference type="EMBL" id="JACJSG010000100">
    <property type="protein sequence ID" value="MBD2505585.1"/>
    <property type="molecule type" value="Genomic_DNA"/>
</dbReference>
<proteinExistence type="predicted"/>
<gene>
    <name evidence="1" type="ORF">H6G83_34190</name>
</gene>
<reference evidence="1 2" key="1">
    <citation type="journal article" date="2020" name="ISME J.">
        <title>Comparative genomics reveals insights into cyanobacterial evolution and habitat adaptation.</title>
        <authorList>
            <person name="Chen M.Y."/>
            <person name="Teng W.K."/>
            <person name="Zhao L."/>
            <person name="Hu C.X."/>
            <person name="Zhou Y.K."/>
            <person name="Han B.P."/>
            <person name="Song L.R."/>
            <person name="Shu W.S."/>
        </authorList>
    </citation>
    <scope>NUCLEOTIDE SEQUENCE [LARGE SCALE GENOMIC DNA]</scope>
    <source>
        <strain evidence="1 2">FACHB-119</strain>
    </source>
</reference>
<evidence type="ECO:0000313" key="2">
    <source>
        <dbReference type="Proteomes" id="UP000661112"/>
    </source>
</evidence>
<name>A0ABR8DEB8_9NOST</name>
<keyword evidence="2" id="KW-1185">Reference proteome</keyword>
<comment type="caution">
    <text evidence="1">The sequence shown here is derived from an EMBL/GenBank/DDBJ whole genome shotgun (WGS) entry which is preliminary data.</text>
</comment>
<evidence type="ECO:0000313" key="1">
    <source>
        <dbReference type="EMBL" id="MBD2505585.1"/>
    </source>
</evidence>
<organism evidence="1 2">
    <name type="scientific">Anabaena azotica FACHB-119</name>
    <dbReference type="NCBI Taxonomy" id="947527"/>
    <lineage>
        <taxon>Bacteria</taxon>
        <taxon>Bacillati</taxon>
        <taxon>Cyanobacteriota</taxon>
        <taxon>Cyanophyceae</taxon>
        <taxon>Nostocales</taxon>
        <taxon>Nostocaceae</taxon>
        <taxon>Anabaena</taxon>
        <taxon>Anabaena azotica</taxon>
    </lineage>
</organism>
<accession>A0ABR8DEB8</accession>